<dbReference type="PANTHER" id="PTHR38465:SF1">
    <property type="entry name" value="HTH-TYPE TRANSCRIPTIONAL REGULATOR MJ1563-RELATED"/>
    <property type="match status" value="1"/>
</dbReference>
<organism evidence="5 6">
    <name type="scientific">Pontibacter ramchanderi</name>
    <dbReference type="NCBI Taxonomy" id="1179743"/>
    <lineage>
        <taxon>Bacteria</taxon>
        <taxon>Pseudomonadati</taxon>
        <taxon>Bacteroidota</taxon>
        <taxon>Cytophagia</taxon>
        <taxon>Cytophagales</taxon>
        <taxon>Hymenobacteraceae</taxon>
        <taxon>Pontibacter</taxon>
    </lineage>
</organism>
<dbReference type="Proteomes" id="UP000233782">
    <property type="component" value="Unassembled WGS sequence"/>
</dbReference>
<evidence type="ECO:0000313" key="6">
    <source>
        <dbReference type="Proteomes" id="UP000233782"/>
    </source>
</evidence>
<evidence type="ECO:0000313" key="5">
    <source>
        <dbReference type="EMBL" id="PKV75110.1"/>
    </source>
</evidence>
<keyword evidence="2 5" id="KW-0238">DNA-binding</keyword>
<keyword evidence="3" id="KW-0804">Transcription</keyword>
<dbReference type="EMBL" id="PJMU01000001">
    <property type="protein sequence ID" value="PKV75110.1"/>
    <property type="molecule type" value="Genomic_DNA"/>
</dbReference>
<evidence type="ECO:0000256" key="3">
    <source>
        <dbReference type="ARBA" id="ARBA00023163"/>
    </source>
</evidence>
<dbReference type="InterPro" id="IPR052362">
    <property type="entry name" value="HTH-GbsR_regulator"/>
</dbReference>
<sequence length="172" mass="20147">MKLTTTFASFNLCKEKTKDMTLSNEQRQLIEEFGIYQENNGFQPAVARVMGLLLVSDRAELTFDEISEALNISKSATSNALNMLLNTGHIEYTTFSGDRKRYFRIKSSNWRDLFEKKMQDLSYLNGLLKRVLEVRNRELPIYDAKLNDFISFMDYLKDRMPSLITEWEKSRT</sequence>
<comment type="caution">
    <text evidence="5">The sequence shown here is derived from an EMBL/GenBank/DDBJ whole genome shotgun (WGS) entry which is preliminary data.</text>
</comment>
<dbReference type="InterPro" id="IPR000835">
    <property type="entry name" value="HTH_MarR-typ"/>
</dbReference>
<dbReference type="InterPro" id="IPR036390">
    <property type="entry name" value="WH_DNA-bd_sf"/>
</dbReference>
<gene>
    <name evidence="5" type="ORF">BD749_0047</name>
</gene>
<keyword evidence="1" id="KW-0805">Transcription regulation</keyword>
<evidence type="ECO:0000259" key="4">
    <source>
        <dbReference type="Pfam" id="PF12802"/>
    </source>
</evidence>
<accession>A0A2N3V0C8</accession>
<protein>
    <submittedName>
        <fullName evidence="5">DNA-binding transcriptional regulator GbsR (MarR family)</fullName>
    </submittedName>
</protein>
<dbReference type="GO" id="GO:0003700">
    <property type="term" value="F:DNA-binding transcription factor activity"/>
    <property type="evidence" value="ECO:0007669"/>
    <property type="project" value="InterPro"/>
</dbReference>
<dbReference type="GO" id="GO:0003677">
    <property type="term" value="F:DNA binding"/>
    <property type="evidence" value="ECO:0007669"/>
    <property type="project" value="UniProtKB-KW"/>
</dbReference>
<evidence type="ECO:0000256" key="1">
    <source>
        <dbReference type="ARBA" id="ARBA00023015"/>
    </source>
</evidence>
<keyword evidence="6" id="KW-1185">Reference proteome</keyword>
<dbReference type="InterPro" id="IPR011991">
    <property type="entry name" value="ArsR-like_HTH"/>
</dbReference>
<proteinExistence type="predicted"/>
<dbReference type="Gene3D" id="1.10.10.10">
    <property type="entry name" value="Winged helix-like DNA-binding domain superfamily/Winged helix DNA-binding domain"/>
    <property type="match status" value="1"/>
</dbReference>
<dbReference type="AlphaFoldDB" id="A0A2N3V0C8"/>
<dbReference type="PANTHER" id="PTHR38465">
    <property type="entry name" value="HTH-TYPE TRANSCRIPTIONAL REGULATOR MJ1563-RELATED"/>
    <property type="match status" value="1"/>
</dbReference>
<dbReference type="SUPFAM" id="SSF46785">
    <property type="entry name" value="Winged helix' DNA-binding domain"/>
    <property type="match status" value="1"/>
</dbReference>
<name>A0A2N3V0C8_9BACT</name>
<evidence type="ECO:0000256" key="2">
    <source>
        <dbReference type="ARBA" id="ARBA00023125"/>
    </source>
</evidence>
<dbReference type="CDD" id="cd00090">
    <property type="entry name" value="HTH_ARSR"/>
    <property type="match status" value="1"/>
</dbReference>
<dbReference type="InterPro" id="IPR036388">
    <property type="entry name" value="WH-like_DNA-bd_sf"/>
</dbReference>
<reference evidence="5 6" key="1">
    <citation type="submission" date="2017-12" db="EMBL/GenBank/DDBJ databases">
        <title>Genomic Encyclopedia of Type Strains, Phase III (KMG-III): the genomes of soil and plant-associated and newly described type strains.</title>
        <authorList>
            <person name="Whitman W."/>
        </authorList>
    </citation>
    <scope>NUCLEOTIDE SEQUENCE [LARGE SCALE GENOMIC DNA]</scope>
    <source>
        <strain evidence="5 6">LP43</strain>
    </source>
</reference>
<feature type="domain" description="HTH marR-type" evidence="4">
    <location>
        <begin position="41"/>
        <end position="100"/>
    </location>
</feature>
<dbReference type="Pfam" id="PF12802">
    <property type="entry name" value="MarR_2"/>
    <property type="match status" value="1"/>
</dbReference>